<feature type="compositionally biased region" description="Basic and acidic residues" evidence="1">
    <location>
        <begin position="88"/>
        <end position="109"/>
    </location>
</feature>
<accession>A0A4V3S7Q3</accession>
<dbReference type="AlphaFoldDB" id="A0A4V3S7Q3"/>
<feature type="compositionally biased region" description="Polar residues" evidence="1">
    <location>
        <begin position="62"/>
        <end position="72"/>
    </location>
</feature>
<organism evidence="2 3">
    <name type="scientific">Temnothorax longispinosus</name>
    <dbReference type="NCBI Taxonomy" id="300112"/>
    <lineage>
        <taxon>Eukaryota</taxon>
        <taxon>Metazoa</taxon>
        <taxon>Ecdysozoa</taxon>
        <taxon>Arthropoda</taxon>
        <taxon>Hexapoda</taxon>
        <taxon>Insecta</taxon>
        <taxon>Pterygota</taxon>
        <taxon>Neoptera</taxon>
        <taxon>Endopterygota</taxon>
        <taxon>Hymenoptera</taxon>
        <taxon>Apocrita</taxon>
        <taxon>Aculeata</taxon>
        <taxon>Formicoidea</taxon>
        <taxon>Formicidae</taxon>
        <taxon>Myrmicinae</taxon>
        <taxon>Temnothorax</taxon>
    </lineage>
</organism>
<protein>
    <submittedName>
        <fullName evidence="2">Uncharacterized protein</fullName>
    </submittedName>
</protein>
<name>A0A4V3S7Q3_9HYME</name>
<evidence type="ECO:0000256" key="1">
    <source>
        <dbReference type="SAM" id="MobiDB-lite"/>
    </source>
</evidence>
<reference evidence="2 3" key="1">
    <citation type="journal article" date="2019" name="Philos. Trans. R. Soc. Lond., B, Biol. Sci.">
        <title>Ant behaviour and brain gene expression of defending hosts depend on the ecological success of the intruding social parasite.</title>
        <authorList>
            <person name="Kaur R."/>
            <person name="Stoldt M."/>
            <person name="Jongepier E."/>
            <person name="Feldmeyer B."/>
            <person name="Menzel F."/>
            <person name="Bornberg-Bauer E."/>
            <person name="Foitzik S."/>
        </authorList>
    </citation>
    <scope>NUCLEOTIDE SEQUENCE [LARGE SCALE GENOMIC DNA]</scope>
    <source>
        <tissue evidence="2">Whole body</tissue>
    </source>
</reference>
<dbReference type="EMBL" id="QBLH01003436">
    <property type="protein sequence ID" value="TGZ38354.1"/>
    <property type="molecule type" value="Genomic_DNA"/>
</dbReference>
<feature type="region of interest" description="Disordered" evidence="1">
    <location>
        <begin position="200"/>
        <end position="251"/>
    </location>
</feature>
<keyword evidence="3" id="KW-1185">Reference proteome</keyword>
<sequence length="251" mass="28058">MTERGNSPSGGSTDVRREEDEDTGQKRDRARENRREKEKKKGSRRDGMKLNGAKRRGAVTNEPVSNNHTSPVTARVQRARLPLTSAAARRDRGRCTMRREARTERERGKRGAPPTLTRRETERPRAREQCNTRRHRSVETALVSVLPEDPSLRMPPLSAHRSHGQPREEDDAHLEAAIFFVEREELVPIGTDPAVRFSRREGESLGVGKSMRMDGKIAKPSTRSDESSELMRKTSASAASPVLHGPAGISD</sequence>
<comment type="caution">
    <text evidence="2">The sequence shown here is derived from an EMBL/GenBank/DDBJ whole genome shotgun (WGS) entry which is preliminary data.</text>
</comment>
<feature type="compositionally biased region" description="Basic and acidic residues" evidence="1">
    <location>
        <begin position="117"/>
        <end position="131"/>
    </location>
</feature>
<evidence type="ECO:0000313" key="2">
    <source>
        <dbReference type="EMBL" id="TGZ38354.1"/>
    </source>
</evidence>
<dbReference type="Proteomes" id="UP000310200">
    <property type="component" value="Unassembled WGS sequence"/>
</dbReference>
<feature type="compositionally biased region" description="Polar residues" evidence="1">
    <location>
        <begin position="1"/>
        <end position="12"/>
    </location>
</feature>
<feature type="compositionally biased region" description="Basic and acidic residues" evidence="1">
    <location>
        <begin position="211"/>
        <end position="232"/>
    </location>
</feature>
<proteinExistence type="predicted"/>
<feature type="compositionally biased region" description="Basic and acidic residues" evidence="1">
    <location>
        <begin position="14"/>
        <end position="36"/>
    </location>
</feature>
<evidence type="ECO:0000313" key="3">
    <source>
        <dbReference type="Proteomes" id="UP000310200"/>
    </source>
</evidence>
<feature type="region of interest" description="Disordered" evidence="1">
    <location>
        <begin position="1"/>
        <end position="171"/>
    </location>
</feature>
<gene>
    <name evidence="2" type="ORF">DBV15_00489</name>
</gene>